<accession>A0ABS9Z411</accession>
<dbReference type="Pfam" id="PF00158">
    <property type="entry name" value="Sigma54_activat"/>
    <property type="match status" value="1"/>
</dbReference>
<comment type="caution">
    <text evidence="9">The sequence shown here is derived from an EMBL/GenBank/DDBJ whole genome shotgun (WGS) entry which is preliminary data.</text>
</comment>
<keyword evidence="5" id="KW-0238">DNA-binding</keyword>
<dbReference type="Pfam" id="PF02954">
    <property type="entry name" value="HTH_8"/>
    <property type="match status" value="1"/>
</dbReference>
<evidence type="ECO:0000256" key="4">
    <source>
        <dbReference type="ARBA" id="ARBA00023015"/>
    </source>
</evidence>
<dbReference type="SUPFAM" id="SSF46689">
    <property type="entry name" value="Homeodomain-like"/>
    <property type="match status" value="1"/>
</dbReference>
<protein>
    <submittedName>
        <fullName evidence="9">Sigma-54-dependent Fis family transcriptional regulator</fullName>
    </submittedName>
</protein>
<dbReference type="Pfam" id="PF25601">
    <property type="entry name" value="AAA_lid_14"/>
    <property type="match status" value="1"/>
</dbReference>
<dbReference type="PANTHER" id="PTHR32071:SF81">
    <property type="entry name" value="PROPIONATE CATABOLISM OPERON REGULATORY PROTEIN"/>
    <property type="match status" value="1"/>
</dbReference>
<evidence type="ECO:0000256" key="1">
    <source>
        <dbReference type="ARBA" id="ARBA00022741"/>
    </source>
</evidence>
<keyword evidence="6" id="KW-0010">Activator</keyword>
<dbReference type="Pfam" id="PF01590">
    <property type="entry name" value="GAF"/>
    <property type="match status" value="1"/>
</dbReference>
<dbReference type="InterPro" id="IPR002197">
    <property type="entry name" value="HTH_Fis"/>
</dbReference>
<dbReference type="PROSITE" id="PS00676">
    <property type="entry name" value="SIGMA54_INTERACT_2"/>
    <property type="match status" value="1"/>
</dbReference>
<dbReference type="SMART" id="SM00382">
    <property type="entry name" value="AAA"/>
    <property type="match status" value="1"/>
</dbReference>
<dbReference type="PANTHER" id="PTHR32071">
    <property type="entry name" value="TRANSCRIPTIONAL REGULATORY PROTEIN"/>
    <property type="match status" value="1"/>
</dbReference>
<dbReference type="InterPro" id="IPR025943">
    <property type="entry name" value="Sigma_54_int_dom_ATP-bd_2"/>
</dbReference>
<dbReference type="InterPro" id="IPR027417">
    <property type="entry name" value="P-loop_NTPase"/>
</dbReference>
<dbReference type="Gene3D" id="1.10.8.60">
    <property type="match status" value="1"/>
</dbReference>
<dbReference type="PROSITE" id="PS00688">
    <property type="entry name" value="SIGMA54_INTERACT_3"/>
    <property type="match status" value="1"/>
</dbReference>
<name>A0ABS9Z411_9HYPH</name>
<dbReference type="InterPro" id="IPR029016">
    <property type="entry name" value="GAF-like_dom_sf"/>
</dbReference>
<dbReference type="InterPro" id="IPR003018">
    <property type="entry name" value="GAF"/>
</dbReference>
<dbReference type="EMBL" id="JAIVFP010000001">
    <property type="protein sequence ID" value="MCI4681796.1"/>
    <property type="molecule type" value="Genomic_DNA"/>
</dbReference>
<dbReference type="Gene3D" id="3.40.50.300">
    <property type="entry name" value="P-loop containing nucleotide triphosphate hydrolases"/>
    <property type="match status" value="1"/>
</dbReference>
<evidence type="ECO:0000313" key="10">
    <source>
        <dbReference type="Proteomes" id="UP001139104"/>
    </source>
</evidence>
<dbReference type="InterPro" id="IPR003593">
    <property type="entry name" value="AAA+_ATPase"/>
</dbReference>
<dbReference type="Gene3D" id="1.10.10.60">
    <property type="entry name" value="Homeodomain-like"/>
    <property type="match status" value="1"/>
</dbReference>
<dbReference type="RefSeq" id="WP_243065840.1">
    <property type="nucleotide sequence ID" value="NZ_JAIVFK010000003.1"/>
</dbReference>
<keyword evidence="1" id="KW-0547">Nucleotide-binding</keyword>
<dbReference type="Proteomes" id="UP001139104">
    <property type="component" value="Unassembled WGS sequence"/>
</dbReference>
<keyword evidence="2" id="KW-0067">ATP-binding</keyword>
<dbReference type="Gene3D" id="3.30.450.40">
    <property type="match status" value="1"/>
</dbReference>
<dbReference type="PROSITE" id="PS50045">
    <property type="entry name" value="SIGMA54_INTERACT_4"/>
    <property type="match status" value="1"/>
</dbReference>
<keyword evidence="4" id="KW-0805">Transcription regulation</keyword>
<evidence type="ECO:0000256" key="3">
    <source>
        <dbReference type="ARBA" id="ARBA00023012"/>
    </source>
</evidence>
<organism evidence="9 10">
    <name type="scientific">Candidatus Rhodoblastus alkanivorans</name>
    <dbReference type="NCBI Taxonomy" id="2954117"/>
    <lineage>
        <taxon>Bacteria</taxon>
        <taxon>Pseudomonadati</taxon>
        <taxon>Pseudomonadota</taxon>
        <taxon>Alphaproteobacteria</taxon>
        <taxon>Hyphomicrobiales</taxon>
        <taxon>Rhodoblastaceae</taxon>
        <taxon>Rhodoblastus</taxon>
    </lineage>
</organism>
<evidence type="ECO:0000256" key="2">
    <source>
        <dbReference type="ARBA" id="ARBA00022840"/>
    </source>
</evidence>
<dbReference type="InterPro" id="IPR002078">
    <property type="entry name" value="Sigma_54_int"/>
</dbReference>
<feature type="domain" description="Sigma-54 factor interaction" evidence="8">
    <location>
        <begin position="278"/>
        <end position="508"/>
    </location>
</feature>
<evidence type="ECO:0000256" key="6">
    <source>
        <dbReference type="ARBA" id="ARBA00023159"/>
    </source>
</evidence>
<dbReference type="InterPro" id="IPR058031">
    <property type="entry name" value="AAA_lid_NorR"/>
</dbReference>
<gene>
    <name evidence="9" type="ORF">K2U94_03295</name>
</gene>
<evidence type="ECO:0000259" key="8">
    <source>
        <dbReference type="PROSITE" id="PS50045"/>
    </source>
</evidence>
<reference evidence="9" key="1">
    <citation type="journal article" date="2022" name="ISME J.">
        <title>Identification of active gaseous-alkane degraders at natural gas seeps.</title>
        <authorList>
            <person name="Farhan Ul Haque M."/>
            <person name="Hernandez M."/>
            <person name="Crombie A.T."/>
            <person name="Murrell J.C."/>
        </authorList>
    </citation>
    <scope>NUCLEOTIDE SEQUENCE</scope>
    <source>
        <strain evidence="9">PC2</strain>
    </source>
</reference>
<sequence length="600" mass="65671">MHSLQRRHHDLIEAAKPVMAHARDFLSESGTMMILTDPNGVILWVEGDPSAKFEGHEVKLVPGALWDETASGTNAIGTALASGQPIQICAAEHFCEGVKHWTCSASVIRDPFDGSILGALDISGLSGSHNTHCLALAVAGASRIETRLSTVEMERRARLLDITFMQSTRWSESGLVVFDRRGRLVRANENAGLYFNSVGLDLNVCNDLGAKLAVERLERAHSNLPHWLKADWIEPVLERDERLGTILAIPPSRRWASHAVAKFGEYAAPSVKDPFDRIIGSSESIARAKDRGRRLAKLHLPVLLLGPTGVGKEVFAHALHDAGSCAKGPFVPLNCGSMTRDLLASELFGYAEGAFTGARRGGMAGKFEAANGGTLFLDEIGEMPLELQAHFLRVLEDGEVYRVGENKPRKVQVRVIAATNRNLRDEVAHGRFRMDLFYRLAVATLRLPPLVDHREDIPALAMHFVDLTARTHKVPKRSIDANVVEALLAYSWPGNIRELRNVIEGMTLLAEGDRLTADDLPPELTGASESSLTAAPVMFGEGATPLRLADRERQAIIAAIEAEHGNLTRVASRLGIAKSTLYEKVKRYGISRIAAERFKF</sequence>
<proteinExistence type="predicted"/>
<dbReference type="PRINTS" id="PR01590">
    <property type="entry name" value="HTHFIS"/>
</dbReference>
<keyword evidence="7" id="KW-0804">Transcription</keyword>
<dbReference type="InterPro" id="IPR025944">
    <property type="entry name" value="Sigma_54_int_dom_CS"/>
</dbReference>
<evidence type="ECO:0000313" key="9">
    <source>
        <dbReference type="EMBL" id="MCI4681796.1"/>
    </source>
</evidence>
<evidence type="ECO:0000256" key="5">
    <source>
        <dbReference type="ARBA" id="ARBA00023125"/>
    </source>
</evidence>
<keyword evidence="10" id="KW-1185">Reference proteome</keyword>
<dbReference type="InterPro" id="IPR009057">
    <property type="entry name" value="Homeodomain-like_sf"/>
</dbReference>
<dbReference type="CDD" id="cd00009">
    <property type="entry name" value="AAA"/>
    <property type="match status" value="1"/>
</dbReference>
<keyword evidence="3" id="KW-0902">Two-component regulatory system</keyword>
<dbReference type="SUPFAM" id="SSF52540">
    <property type="entry name" value="P-loop containing nucleoside triphosphate hydrolases"/>
    <property type="match status" value="1"/>
</dbReference>
<evidence type="ECO:0000256" key="7">
    <source>
        <dbReference type="ARBA" id="ARBA00023163"/>
    </source>
</evidence>